<evidence type="ECO:0000313" key="1">
    <source>
        <dbReference type="EMBL" id="KAJ9049529.1"/>
    </source>
</evidence>
<keyword evidence="2" id="KW-1185">Reference proteome</keyword>
<keyword evidence="1" id="KW-0378">Hydrolase</keyword>
<gene>
    <name evidence="1" type="primary">SOL1_3</name>
    <name evidence="1" type="ORF">DSO57_1023537</name>
</gene>
<protein>
    <submittedName>
        <fullName evidence="1">Suppressor of los1-1</fullName>
        <ecNumber evidence="1">3.1.1.31</ecNumber>
    </submittedName>
</protein>
<name>A0ACC2RHM4_9FUNG</name>
<evidence type="ECO:0000313" key="2">
    <source>
        <dbReference type="Proteomes" id="UP001165960"/>
    </source>
</evidence>
<accession>A0ACC2RHM4</accession>
<dbReference type="EC" id="3.1.1.31" evidence="1"/>
<sequence>MTAPTPLVFSFPSVDDVSIALNKFVANCSSQAIKAHGRFTIAVSGGTLPNTLAAVLKNNKEVDFSKWHVFFADERCVPLDHEDSNYLLSKKELLDHVPIPSDNVYTINNNLVKNPTEAAKDYKSILAKVFNDKNEVRFPTFDLILLGIGPDGHTCSLFPGHTLLEEKDLWVAPIEDSPKPPPQRITLTYPILNQANAVAFVVTGKNEHTALEKILDNKDISLPGARVKPTHGQLYWFLDDEASAVLKKTSIQKTF</sequence>
<proteinExistence type="predicted"/>
<comment type="caution">
    <text evidence="1">The sequence shown here is derived from an EMBL/GenBank/DDBJ whole genome shotgun (WGS) entry which is preliminary data.</text>
</comment>
<organism evidence="1 2">
    <name type="scientific">Entomophthora muscae</name>
    <dbReference type="NCBI Taxonomy" id="34485"/>
    <lineage>
        <taxon>Eukaryota</taxon>
        <taxon>Fungi</taxon>
        <taxon>Fungi incertae sedis</taxon>
        <taxon>Zoopagomycota</taxon>
        <taxon>Entomophthoromycotina</taxon>
        <taxon>Entomophthoromycetes</taxon>
        <taxon>Entomophthorales</taxon>
        <taxon>Entomophthoraceae</taxon>
        <taxon>Entomophthora</taxon>
    </lineage>
</organism>
<dbReference type="EMBL" id="QTSX02007223">
    <property type="protein sequence ID" value="KAJ9049529.1"/>
    <property type="molecule type" value="Genomic_DNA"/>
</dbReference>
<reference evidence="1" key="1">
    <citation type="submission" date="2022-04" db="EMBL/GenBank/DDBJ databases">
        <title>Genome of the entomopathogenic fungus Entomophthora muscae.</title>
        <authorList>
            <person name="Elya C."/>
            <person name="Lovett B.R."/>
            <person name="Lee E."/>
            <person name="Macias A.M."/>
            <person name="Hajek A.E."/>
            <person name="De Bivort B.L."/>
            <person name="Kasson M.T."/>
            <person name="De Fine Licht H.H."/>
            <person name="Stajich J.E."/>
        </authorList>
    </citation>
    <scope>NUCLEOTIDE SEQUENCE</scope>
    <source>
        <strain evidence="1">Berkeley</strain>
    </source>
</reference>
<dbReference type="Proteomes" id="UP001165960">
    <property type="component" value="Unassembled WGS sequence"/>
</dbReference>